<protein>
    <recommendedName>
        <fullName evidence="12">CRIB domain-containing protein</fullName>
    </recommendedName>
</protein>
<reference evidence="13" key="1">
    <citation type="submission" date="2023-07" db="EMBL/GenBank/DDBJ databases">
        <authorList>
            <person name="Stuckert A."/>
        </authorList>
    </citation>
    <scope>NUCLEOTIDE SEQUENCE</scope>
</reference>
<accession>A0ABN9M0I0</accession>
<keyword evidence="7" id="KW-0133">Cell shape</keyword>
<gene>
    <name evidence="13" type="ORF">RIMI_LOCUS14934799</name>
</gene>
<organism evidence="13 14">
    <name type="scientific">Ranitomeya imitator</name>
    <name type="common">mimic poison frog</name>
    <dbReference type="NCBI Taxonomy" id="111125"/>
    <lineage>
        <taxon>Eukaryota</taxon>
        <taxon>Metazoa</taxon>
        <taxon>Chordata</taxon>
        <taxon>Craniata</taxon>
        <taxon>Vertebrata</taxon>
        <taxon>Euteleostomi</taxon>
        <taxon>Amphibia</taxon>
        <taxon>Batrachia</taxon>
        <taxon>Anura</taxon>
        <taxon>Neobatrachia</taxon>
        <taxon>Hyloidea</taxon>
        <taxon>Dendrobatidae</taxon>
        <taxon>Dendrobatinae</taxon>
        <taxon>Ranitomeya</taxon>
    </lineage>
</organism>
<keyword evidence="5" id="KW-1003">Cell membrane</keyword>
<evidence type="ECO:0000256" key="10">
    <source>
        <dbReference type="ARBA" id="ARBA00023212"/>
    </source>
</evidence>
<evidence type="ECO:0000313" key="14">
    <source>
        <dbReference type="Proteomes" id="UP001176940"/>
    </source>
</evidence>
<evidence type="ECO:0000256" key="3">
    <source>
        <dbReference type="ARBA" id="ARBA00004245"/>
    </source>
</evidence>
<name>A0ABN9M0I0_9NEOB</name>
<evidence type="ECO:0000256" key="7">
    <source>
        <dbReference type="ARBA" id="ARBA00022960"/>
    </source>
</evidence>
<dbReference type="PROSITE" id="PS50108">
    <property type="entry name" value="CRIB"/>
    <property type="match status" value="1"/>
</dbReference>
<keyword evidence="14" id="KW-1185">Reference proteome</keyword>
<dbReference type="PANTHER" id="PTHR13502">
    <property type="entry name" value="CDC42 SMALL EFFECTOR PROTEIN HOMOLOG"/>
    <property type="match status" value="1"/>
</dbReference>
<evidence type="ECO:0000256" key="4">
    <source>
        <dbReference type="ARBA" id="ARBA00005720"/>
    </source>
</evidence>
<feature type="domain" description="CRIB" evidence="12">
    <location>
        <begin position="193"/>
        <end position="206"/>
    </location>
</feature>
<evidence type="ECO:0000256" key="8">
    <source>
        <dbReference type="ARBA" id="ARBA00023136"/>
    </source>
</evidence>
<dbReference type="Gene3D" id="3.90.810.10">
    <property type="entry name" value="CRIB domain"/>
    <property type="match status" value="1"/>
</dbReference>
<keyword evidence="10" id="KW-0206">Cytoskeleton</keyword>
<dbReference type="InterPro" id="IPR036936">
    <property type="entry name" value="CRIB_dom_sf"/>
</dbReference>
<sequence length="217" mass="23504">MADPTAESPVPVDVPLTPMVLKVSANSEMLMFLVTDLCQNICLPEKNFMTLTVCVDESISDFTLGYCKESRSVQYIFLNIESLQWTAASISILTLASVVCVPIKRMRPTVATSILPALTVSAGRKAEHRCALLYGRRALTVSAGSIVQMTFSLCIGNVVTSIIDLLSGVSLPDSCCIGEQPQPRRRRIDRSMIGEPMNFVHTAHVGSGNSNAGFAMF</sequence>
<keyword evidence="8" id="KW-0472">Membrane</keyword>
<evidence type="ECO:0000256" key="11">
    <source>
        <dbReference type="ARBA" id="ARBA00023288"/>
    </source>
</evidence>
<comment type="subcellular location">
    <subcellularLocation>
        <location evidence="2">Cell membrane</location>
        <topology evidence="2">Lipid-anchor</topology>
    </subcellularLocation>
    <subcellularLocation>
        <location evidence="3">Cytoplasm</location>
        <location evidence="3">Cytoskeleton</location>
    </subcellularLocation>
</comment>
<comment type="function">
    <text evidence="1">Probably involved in the organization of the actin cytoskeleton by acting downstream of CDC42, inducing actin filament assembly.</text>
</comment>
<dbReference type="CDD" id="cd00132">
    <property type="entry name" value="CRIB"/>
    <property type="match status" value="1"/>
</dbReference>
<evidence type="ECO:0000259" key="12">
    <source>
        <dbReference type="PROSITE" id="PS50108"/>
    </source>
</evidence>
<dbReference type="Pfam" id="PF00786">
    <property type="entry name" value="PBD"/>
    <property type="match status" value="1"/>
</dbReference>
<evidence type="ECO:0000256" key="9">
    <source>
        <dbReference type="ARBA" id="ARBA00023139"/>
    </source>
</evidence>
<keyword evidence="9" id="KW-0564">Palmitate</keyword>
<evidence type="ECO:0000313" key="13">
    <source>
        <dbReference type="EMBL" id="CAJ0954938.1"/>
    </source>
</evidence>
<evidence type="ECO:0000256" key="5">
    <source>
        <dbReference type="ARBA" id="ARBA00022475"/>
    </source>
</evidence>
<dbReference type="InterPro" id="IPR039056">
    <property type="entry name" value="SPEC"/>
</dbReference>
<comment type="similarity">
    <text evidence="4">Belongs to the CDC42SE/SPEC family.</text>
</comment>
<evidence type="ECO:0000256" key="2">
    <source>
        <dbReference type="ARBA" id="ARBA00004193"/>
    </source>
</evidence>
<keyword evidence="6" id="KW-0963">Cytoplasm</keyword>
<evidence type="ECO:0000256" key="1">
    <source>
        <dbReference type="ARBA" id="ARBA00003083"/>
    </source>
</evidence>
<dbReference type="PANTHER" id="PTHR13502:SF7">
    <property type="entry name" value="CRIB DOMAIN-CONTAINING PROTEIN"/>
    <property type="match status" value="1"/>
</dbReference>
<dbReference type="EMBL" id="CAUEEQ010039390">
    <property type="protein sequence ID" value="CAJ0954938.1"/>
    <property type="molecule type" value="Genomic_DNA"/>
</dbReference>
<keyword evidence="11" id="KW-0449">Lipoprotein</keyword>
<dbReference type="Proteomes" id="UP001176940">
    <property type="component" value="Unassembled WGS sequence"/>
</dbReference>
<comment type="caution">
    <text evidence="13">The sequence shown here is derived from an EMBL/GenBank/DDBJ whole genome shotgun (WGS) entry which is preliminary data.</text>
</comment>
<evidence type="ECO:0000256" key="6">
    <source>
        <dbReference type="ARBA" id="ARBA00022490"/>
    </source>
</evidence>
<proteinExistence type="inferred from homology"/>
<dbReference type="InterPro" id="IPR000095">
    <property type="entry name" value="CRIB_dom"/>
</dbReference>